<name>A0AAN9JXW0_CANGL</name>
<dbReference type="AlphaFoldDB" id="A0AAN9JXW0"/>
<proteinExistence type="predicted"/>
<sequence length="94" mass="10930">MQWLPQSVSVFSRLRRIGEHRGQPEEIVHSIEAGRTHISYIQVSYPSHSSLNRIESTNLLKPHFGHELYAHCEARRLINLYMIYAGYLNALDPE</sequence>
<dbReference type="EMBL" id="JAYMYQ010000011">
    <property type="protein sequence ID" value="KAK7306329.1"/>
    <property type="molecule type" value="Genomic_DNA"/>
</dbReference>
<accession>A0AAN9JXW0</accession>
<gene>
    <name evidence="1" type="ORF">VNO77_44260</name>
</gene>
<keyword evidence="2" id="KW-1185">Reference proteome</keyword>
<evidence type="ECO:0000313" key="2">
    <source>
        <dbReference type="Proteomes" id="UP001367508"/>
    </source>
</evidence>
<protein>
    <submittedName>
        <fullName evidence="1">Uncharacterized protein</fullName>
    </submittedName>
</protein>
<dbReference type="Proteomes" id="UP001367508">
    <property type="component" value="Unassembled WGS sequence"/>
</dbReference>
<comment type="caution">
    <text evidence="1">The sequence shown here is derived from an EMBL/GenBank/DDBJ whole genome shotgun (WGS) entry which is preliminary data.</text>
</comment>
<evidence type="ECO:0000313" key="1">
    <source>
        <dbReference type="EMBL" id="KAK7306329.1"/>
    </source>
</evidence>
<reference evidence="1 2" key="1">
    <citation type="submission" date="2024-01" db="EMBL/GenBank/DDBJ databases">
        <title>The genomes of 5 underutilized Papilionoideae crops provide insights into root nodulation and disease resistanc.</title>
        <authorList>
            <person name="Jiang F."/>
        </authorList>
    </citation>
    <scope>NUCLEOTIDE SEQUENCE [LARGE SCALE GENOMIC DNA]</scope>
    <source>
        <strain evidence="1">LVBAO_FW01</strain>
        <tissue evidence="1">Leaves</tissue>
    </source>
</reference>
<organism evidence="1 2">
    <name type="scientific">Canavalia gladiata</name>
    <name type="common">Sword bean</name>
    <name type="synonym">Dolichos gladiatus</name>
    <dbReference type="NCBI Taxonomy" id="3824"/>
    <lineage>
        <taxon>Eukaryota</taxon>
        <taxon>Viridiplantae</taxon>
        <taxon>Streptophyta</taxon>
        <taxon>Embryophyta</taxon>
        <taxon>Tracheophyta</taxon>
        <taxon>Spermatophyta</taxon>
        <taxon>Magnoliopsida</taxon>
        <taxon>eudicotyledons</taxon>
        <taxon>Gunneridae</taxon>
        <taxon>Pentapetalae</taxon>
        <taxon>rosids</taxon>
        <taxon>fabids</taxon>
        <taxon>Fabales</taxon>
        <taxon>Fabaceae</taxon>
        <taxon>Papilionoideae</taxon>
        <taxon>50 kb inversion clade</taxon>
        <taxon>NPAAA clade</taxon>
        <taxon>indigoferoid/millettioid clade</taxon>
        <taxon>Phaseoleae</taxon>
        <taxon>Canavalia</taxon>
    </lineage>
</organism>